<evidence type="ECO:0000256" key="4">
    <source>
        <dbReference type="ARBA" id="ARBA00022692"/>
    </source>
</evidence>
<keyword evidence="4 10" id="KW-0812">Transmembrane</keyword>
<comment type="similarity">
    <text evidence="2">Belongs to the EMP24/GP25L family.</text>
</comment>
<evidence type="ECO:0000256" key="7">
    <source>
        <dbReference type="ARBA" id="ARBA00023136"/>
    </source>
</evidence>
<keyword evidence="5" id="KW-0732">Signal</keyword>
<evidence type="ECO:0000313" key="13">
    <source>
        <dbReference type="Proteomes" id="UP001187531"/>
    </source>
</evidence>
<organism evidence="12 13">
    <name type="scientific">Artemia franciscana</name>
    <name type="common">Brine shrimp</name>
    <name type="synonym">Artemia sanfranciscana</name>
    <dbReference type="NCBI Taxonomy" id="6661"/>
    <lineage>
        <taxon>Eukaryota</taxon>
        <taxon>Metazoa</taxon>
        <taxon>Ecdysozoa</taxon>
        <taxon>Arthropoda</taxon>
        <taxon>Crustacea</taxon>
        <taxon>Branchiopoda</taxon>
        <taxon>Anostraca</taxon>
        <taxon>Artemiidae</taxon>
        <taxon>Artemia</taxon>
    </lineage>
</organism>
<dbReference type="Pfam" id="PF01105">
    <property type="entry name" value="EMP24_GP25L"/>
    <property type="match status" value="1"/>
</dbReference>
<dbReference type="GO" id="GO:0016020">
    <property type="term" value="C:membrane"/>
    <property type="evidence" value="ECO:0007669"/>
    <property type="project" value="UniProtKB-SubCell"/>
</dbReference>
<evidence type="ECO:0000256" key="9">
    <source>
        <dbReference type="SAM" id="MobiDB-lite"/>
    </source>
</evidence>
<comment type="caution">
    <text evidence="12">The sequence shown here is derived from an EMBL/GenBank/DDBJ whole genome shotgun (WGS) entry which is preliminary data.</text>
</comment>
<dbReference type="PANTHER" id="PTHR22811">
    <property type="entry name" value="TRANSMEMBRANE EMP24 DOMAIN-CONTAINING PROTEIN"/>
    <property type="match status" value="1"/>
</dbReference>
<feature type="transmembrane region" description="Helical" evidence="10">
    <location>
        <begin position="293"/>
        <end position="313"/>
    </location>
</feature>
<sequence>MIRITIKSLNFTTAEIILSGTGYFRKSRRLRKKQHKPMASAPKMGEQLLLLVLSATCVQFVLCQLQPQQHQFPNPQPIAGQPSTMLPQGMPNMDPNMLQMGQPMIPPPQVVPQMQDTAGSVSNEDSDQNGPPGVAMEYKIHIEPGKEECFYQYVEPGATFYVSFQVLKGGDGKAGFAVRNPRGELVHPYQWKIDSDYQEVSISGGYYSVCIDNQFSRFAAKLVNLYITTFRYDQWEKYADELKEAEISVSSFIETLSHVDKRIQEMFQFTQNRRSGEARDFNLLRDNNGYVQMWSIAQCVAIVASATLQVYFVRKLFDTKNITGKSMFR</sequence>
<keyword evidence="7 10" id="KW-0472">Membrane</keyword>
<evidence type="ECO:0000256" key="3">
    <source>
        <dbReference type="ARBA" id="ARBA00022473"/>
    </source>
</evidence>
<dbReference type="EMBL" id="JAVRJZ010000067">
    <property type="protein sequence ID" value="KAK2703886.1"/>
    <property type="molecule type" value="Genomic_DNA"/>
</dbReference>
<evidence type="ECO:0000256" key="10">
    <source>
        <dbReference type="SAM" id="Phobius"/>
    </source>
</evidence>
<dbReference type="SMART" id="SM01190">
    <property type="entry name" value="EMP24_GP25L"/>
    <property type="match status" value="1"/>
</dbReference>
<evidence type="ECO:0000256" key="8">
    <source>
        <dbReference type="ARBA" id="ARBA00037847"/>
    </source>
</evidence>
<evidence type="ECO:0000259" key="11">
    <source>
        <dbReference type="PROSITE" id="PS50866"/>
    </source>
</evidence>
<dbReference type="SUPFAM" id="SSF101576">
    <property type="entry name" value="Supernatant protein factor (SPF), C-terminal domain"/>
    <property type="match status" value="1"/>
</dbReference>
<protein>
    <recommendedName>
        <fullName evidence="11">GOLD domain-containing protein</fullName>
    </recommendedName>
</protein>
<feature type="domain" description="GOLD" evidence="11">
    <location>
        <begin position="147"/>
        <end position="229"/>
    </location>
</feature>
<reference evidence="12" key="1">
    <citation type="submission" date="2023-07" db="EMBL/GenBank/DDBJ databases">
        <title>Chromosome-level genome assembly of Artemia franciscana.</title>
        <authorList>
            <person name="Jo E."/>
        </authorList>
    </citation>
    <scope>NUCLEOTIDE SEQUENCE</scope>
    <source>
        <tissue evidence="12">Whole body</tissue>
    </source>
</reference>
<dbReference type="Proteomes" id="UP001187531">
    <property type="component" value="Unassembled WGS sequence"/>
</dbReference>
<dbReference type="AlphaFoldDB" id="A0AA88KVJ6"/>
<dbReference type="GO" id="GO:0012505">
    <property type="term" value="C:endomembrane system"/>
    <property type="evidence" value="ECO:0007669"/>
    <property type="project" value="UniProtKB-SubCell"/>
</dbReference>
<evidence type="ECO:0000256" key="5">
    <source>
        <dbReference type="ARBA" id="ARBA00022729"/>
    </source>
</evidence>
<dbReference type="InterPro" id="IPR015720">
    <property type="entry name" value="Emp24-like"/>
</dbReference>
<keyword evidence="3" id="KW-0217">Developmental protein</keyword>
<name>A0AA88KVJ6_ARTSF</name>
<dbReference type="InterPro" id="IPR036598">
    <property type="entry name" value="GOLD_dom_sf"/>
</dbReference>
<accession>A0AA88KVJ6</accession>
<evidence type="ECO:0000256" key="6">
    <source>
        <dbReference type="ARBA" id="ARBA00022989"/>
    </source>
</evidence>
<evidence type="ECO:0000256" key="1">
    <source>
        <dbReference type="ARBA" id="ARBA00004479"/>
    </source>
</evidence>
<feature type="region of interest" description="Disordered" evidence="9">
    <location>
        <begin position="112"/>
        <end position="131"/>
    </location>
</feature>
<evidence type="ECO:0000256" key="2">
    <source>
        <dbReference type="ARBA" id="ARBA00007104"/>
    </source>
</evidence>
<keyword evidence="6 10" id="KW-1133">Transmembrane helix</keyword>
<evidence type="ECO:0000313" key="12">
    <source>
        <dbReference type="EMBL" id="KAK2703886.1"/>
    </source>
</evidence>
<gene>
    <name evidence="12" type="ORF">QYM36_017812</name>
</gene>
<comment type="subcellular location">
    <subcellularLocation>
        <location evidence="8">Endomembrane system</location>
        <topology evidence="8">Single-pass membrane protein</topology>
    </subcellularLocation>
    <subcellularLocation>
        <location evidence="1">Membrane</location>
        <topology evidence="1">Single-pass type I membrane protein</topology>
    </subcellularLocation>
</comment>
<keyword evidence="13" id="KW-1185">Reference proteome</keyword>
<dbReference type="InterPro" id="IPR009038">
    <property type="entry name" value="GOLD_dom"/>
</dbReference>
<proteinExistence type="inferred from homology"/>
<dbReference type="PROSITE" id="PS50866">
    <property type="entry name" value="GOLD"/>
    <property type="match status" value="1"/>
</dbReference>